<dbReference type="Proteomes" id="UP001443914">
    <property type="component" value="Unassembled WGS sequence"/>
</dbReference>
<dbReference type="FunFam" id="1.25.40.10:FF:000385">
    <property type="entry name" value="Pentatricopeptide repeat-containing protein mitochondrial"/>
    <property type="match status" value="1"/>
</dbReference>
<keyword evidence="4" id="KW-0809">Transit peptide</keyword>
<sequence length="502" mass="57760">MKQTGLLLTRLSSSSTHSPIRNVSRTTFHNNYSTTLTNSTKRTQPTKDVSLYRRISPIGNPNISIIPVLDQWIHQGKSVDAFDLRFIVKQLRHYRRFKHALEVSKWMSEKRFIEVTAADVAVRLDLIAKVYGVEEAENYFNGTSKKLRTGGVYGALLNCYAQAKCVEKTEDVMQKMRELGFASYSLTYNVMLNLYCRTRNREKLDDLLHEMEANNIKFDSFTYSILLNMYGGDHDIDGIESVLTKMESDPELNIDWMTYAVAAKHFQKVQLVDKALELVRKSEKLVRLSNKKNEAYSFILNLYASFGKKEDMLRVWEKCKMCNATNRDYMSLFPAVLKFNDVETAEKIFNEWEDSNLLKDIRIPNLLISVYCKDGLMEKAEALVEKVKSEKWQNPDSSTWSWMSFGYVKSNQMAKAVEAMKSALSESNPQVCWKAAWETLAACLKYLKDDGDSEQLNAIFDTLKDKCLIPTEIFEKLVDDLSGNCDIEDALRRDDVDEVVNK</sequence>
<dbReference type="EMBL" id="JBDFQZ010000008">
    <property type="protein sequence ID" value="KAK9699307.1"/>
    <property type="molecule type" value="Genomic_DNA"/>
</dbReference>
<dbReference type="Gene3D" id="1.25.40.10">
    <property type="entry name" value="Tetratricopeptide repeat domain"/>
    <property type="match status" value="2"/>
</dbReference>
<dbReference type="AlphaFoldDB" id="A0AAW1J8A0"/>
<feature type="repeat" description="PPR" evidence="6">
    <location>
        <begin position="184"/>
        <end position="218"/>
    </location>
</feature>
<dbReference type="Pfam" id="PF01535">
    <property type="entry name" value="PPR"/>
    <property type="match status" value="2"/>
</dbReference>
<evidence type="ECO:0000313" key="8">
    <source>
        <dbReference type="Proteomes" id="UP001443914"/>
    </source>
</evidence>
<organism evidence="7 8">
    <name type="scientific">Saponaria officinalis</name>
    <name type="common">Common soapwort</name>
    <name type="synonym">Lychnis saponaria</name>
    <dbReference type="NCBI Taxonomy" id="3572"/>
    <lineage>
        <taxon>Eukaryota</taxon>
        <taxon>Viridiplantae</taxon>
        <taxon>Streptophyta</taxon>
        <taxon>Embryophyta</taxon>
        <taxon>Tracheophyta</taxon>
        <taxon>Spermatophyta</taxon>
        <taxon>Magnoliopsida</taxon>
        <taxon>eudicotyledons</taxon>
        <taxon>Gunneridae</taxon>
        <taxon>Pentapetalae</taxon>
        <taxon>Caryophyllales</taxon>
        <taxon>Caryophyllaceae</taxon>
        <taxon>Caryophylleae</taxon>
        <taxon>Saponaria</taxon>
    </lineage>
</organism>
<evidence type="ECO:0000256" key="6">
    <source>
        <dbReference type="PROSITE-ProRule" id="PRU00708"/>
    </source>
</evidence>
<evidence type="ECO:0000256" key="1">
    <source>
        <dbReference type="ARBA" id="ARBA00004173"/>
    </source>
</evidence>
<feature type="repeat" description="PPR" evidence="6">
    <location>
        <begin position="149"/>
        <end position="183"/>
    </location>
</feature>
<keyword evidence="5" id="KW-0496">Mitochondrion</keyword>
<comment type="similarity">
    <text evidence="2">Belongs to the PPR family. P subfamily.</text>
</comment>
<evidence type="ECO:0000256" key="5">
    <source>
        <dbReference type="ARBA" id="ARBA00023128"/>
    </source>
</evidence>
<dbReference type="InterPro" id="IPR002885">
    <property type="entry name" value="PPR_rpt"/>
</dbReference>
<evidence type="ECO:0000256" key="3">
    <source>
        <dbReference type="ARBA" id="ARBA00022737"/>
    </source>
</evidence>
<gene>
    <name evidence="7" type="ORF">RND81_08G166300</name>
</gene>
<dbReference type="InterPro" id="IPR011990">
    <property type="entry name" value="TPR-like_helical_dom_sf"/>
</dbReference>
<comment type="caution">
    <text evidence="7">The sequence shown here is derived from an EMBL/GenBank/DDBJ whole genome shotgun (WGS) entry which is preliminary data.</text>
</comment>
<dbReference type="NCBIfam" id="TIGR00756">
    <property type="entry name" value="PPR"/>
    <property type="match status" value="3"/>
</dbReference>
<dbReference type="GO" id="GO:0005739">
    <property type="term" value="C:mitochondrion"/>
    <property type="evidence" value="ECO:0007669"/>
    <property type="project" value="UniProtKB-SubCell"/>
</dbReference>
<evidence type="ECO:0000313" key="7">
    <source>
        <dbReference type="EMBL" id="KAK9699307.1"/>
    </source>
</evidence>
<dbReference type="Pfam" id="PF13041">
    <property type="entry name" value="PPR_2"/>
    <property type="match status" value="1"/>
</dbReference>
<proteinExistence type="inferred from homology"/>
<keyword evidence="8" id="KW-1185">Reference proteome</keyword>
<dbReference type="PROSITE" id="PS51375">
    <property type="entry name" value="PPR"/>
    <property type="match status" value="2"/>
</dbReference>
<evidence type="ECO:0000256" key="4">
    <source>
        <dbReference type="ARBA" id="ARBA00022946"/>
    </source>
</evidence>
<dbReference type="PANTHER" id="PTHR45717:SF10">
    <property type="entry name" value="OS10G0501000 PROTEIN"/>
    <property type="match status" value="1"/>
</dbReference>
<dbReference type="SUPFAM" id="SSF48452">
    <property type="entry name" value="TPR-like"/>
    <property type="match status" value="2"/>
</dbReference>
<comment type="subcellular location">
    <subcellularLocation>
        <location evidence="1">Mitochondrion</location>
    </subcellularLocation>
</comment>
<name>A0AAW1J8A0_SAPOF</name>
<keyword evidence="3" id="KW-0677">Repeat</keyword>
<dbReference type="PANTHER" id="PTHR45717">
    <property type="entry name" value="OS12G0527900 PROTEIN"/>
    <property type="match status" value="1"/>
</dbReference>
<reference evidence="7" key="1">
    <citation type="submission" date="2024-03" db="EMBL/GenBank/DDBJ databases">
        <title>WGS assembly of Saponaria officinalis var. Norfolk2.</title>
        <authorList>
            <person name="Jenkins J."/>
            <person name="Shu S."/>
            <person name="Grimwood J."/>
            <person name="Barry K."/>
            <person name="Goodstein D."/>
            <person name="Schmutz J."/>
            <person name="Leebens-Mack J."/>
            <person name="Osbourn A."/>
        </authorList>
    </citation>
    <scope>NUCLEOTIDE SEQUENCE [LARGE SCALE GENOMIC DNA]</scope>
    <source>
        <strain evidence="7">JIC</strain>
    </source>
</reference>
<evidence type="ECO:0000256" key="2">
    <source>
        <dbReference type="ARBA" id="ARBA00007626"/>
    </source>
</evidence>
<evidence type="ECO:0008006" key="9">
    <source>
        <dbReference type="Google" id="ProtNLM"/>
    </source>
</evidence>
<accession>A0AAW1J8A0</accession>
<dbReference type="GO" id="GO:0003729">
    <property type="term" value="F:mRNA binding"/>
    <property type="evidence" value="ECO:0007669"/>
    <property type="project" value="UniProtKB-ARBA"/>
</dbReference>
<protein>
    <recommendedName>
        <fullName evidence="9">Pentatricopeptide repeat-containing protein</fullName>
    </recommendedName>
</protein>